<accession>A0ABD4XH93</accession>
<evidence type="ECO:0000313" key="2">
    <source>
        <dbReference type="Proteomes" id="UP001215461"/>
    </source>
</evidence>
<sequence length="321" mass="36424">MANRPNQNSEYWEKRLKQEQAYMEKATNVDDITEHYDNAIDDINKKIEAEYAHLQLSGISKNKVTNADIKAYEREAKALVKYANQLRKELGKTVGRNDFTAQANERMKIYNATMRINRLEYLKAEVALSLIKAGVEVDADLQKQLNQQYIDEKVRQAGILGASVAVASKATKADKIFKIVSAQIDGATFSDRIWQNTDELKARLDVLLTNNVLQGQNANVAARQLRDLVADDFKDNAKYVTERLARTERTRIIGQAQKDSYKENGIEYIKWLIESGACRYCVAASEGGLRGEGVYKIDHEPNYPMHPNCRCSLAGYYEPDE</sequence>
<evidence type="ECO:0000313" key="1">
    <source>
        <dbReference type="EMBL" id="MDF8370508.1"/>
    </source>
</evidence>
<dbReference type="RefSeq" id="WP_277361955.1">
    <property type="nucleotide sequence ID" value="NZ_JAANXN010000002.1"/>
</dbReference>
<dbReference type="Proteomes" id="UP001215461">
    <property type="component" value="Unassembled WGS sequence"/>
</dbReference>
<name>A0ABD4XH93_WEIPA</name>
<comment type="caution">
    <text evidence="1">The sequence shown here is derived from an EMBL/GenBank/DDBJ whole genome shotgun (WGS) entry which is preliminary data.</text>
</comment>
<dbReference type="AlphaFoldDB" id="A0ABD4XH93"/>
<dbReference type="InterPro" id="IPR006528">
    <property type="entry name" value="Phage_head_morphogenesis_dom"/>
</dbReference>
<dbReference type="NCBIfam" id="TIGR01641">
    <property type="entry name" value="phageSPP1_gp7"/>
    <property type="match status" value="1"/>
</dbReference>
<dbReference type="EMBL" id="JAANXN010000002">
    <property type="protein sequence ID" value="MDF8370508.1"/>
    <property type="molecule type" value="Genomic_DNA"/>
</dbReference>
<proteinExistence type="predicted"/>
<reference evidence="1 2" key="1">
    <citation type="submission" date="2020-03" db="EMBL/GenBank/DDBJ databases">
        <title>Comparative genomics of Weissella paramesenteroides.</title>
        <authorList>
            <person name="Kant R."/>
            <person name="Takala T."/>
            <person name="Saris P."/>
        </authorList>
    </citation>
    <scope>NUCLEOTIDE SEQUENCE [LARGE SCALE GENOMIC DNA]</scope>
    <source>
        <strain evidence="1 2">SJ27-4</strain>
    </source>
</reference>
<gene>
    <name evidence="1" type="ORF">G9403_02370</name>
</gene>
<organism evidence="1 2">
    <name type="scientific">Weissella paramesenteroides</name>
    <name type="common">Leuconostoc paramesenteroides</name>
    <dbReference type="NCBI Taxonomy" id="1249"/>
    <lineage>
        <taxon>Bacteria</taxon>
        <taxon>Bacillati</taxon>
        <taxon>Bacillota</taxon>
        <taxon>Bacilli</taxon>
        <taxon>Lactobacillales</taxon>
        <taxon>Lactobacillaceae</taxon>
        <taxon>Weissella</taxon>
    </lineage>
</organism>
<protein>
    <submittedName>
        <fullName evidence="1">Minor capsid protein</fullName>
    </submittedName>
</protein>